<reference evidence="2 3" key="1">
    <citation type="submission" date="2016-11" db="EMBL/GenBank/DDBJ databases">
        <authorList>
            <person name="Jaros S."/>
            <person name="Januszkiewicz K."/>
            <person name="Wedrychowicz H."/>
        </authorList>
    </citation>
    <scope>NUCLEOTIDE SEQUENCE [LARGE SCALE GENOMIC DNA]</scope>
</reference>
<evidence type="ECO:0000313" key="3">
    <source>
        <dbReference type="Proteomes" id="UP000249464"/>
    </source>
</evidence>
<accession>A0A2X0MHW4</accession>
<evidence type="ECO:0000313" key="2">
    <source>
        <dbReference type="EMBL" id="SGY81152.1"/>
    </source>
</evidence>
<gene>
    <name evidence="2" type="primary">BQ5605_C009g05472</name>
    <name evidence="2" type="ORF">BQ5605_C009G05472</name>
</gene>
<protein>
    <submittedName>
        <fullName evidence="2">BQ5605_C009g05472 protein</fullName>
    </submittedName>
</protein>
<keyword evidence="1" id="KW-0732">Signal</keyword>
<feature type="chain" id="PRO_5016061988" evidence="1">
    <location>
        <begin position="29"/>
        <end position="121"/>
    </location>
</feature>
<evidence type="ECO:0000256" key="1">
    <source>
        <dbReference type="SAM" id="SignalP"/>
    </source>
</evidence>
<organism evidence="2 3">
    <name type="scientific">Microbotryum silenes-dioicae</name>
    <dbReference type="NCBI Taxonomy" id="796604"/>
    <lineage>
        <taxon>Eukaryota</taxon>
        <taxon>Fungi</taxon>
        <taxon>Dikarya</taxon>
        <taxon>Basidiomycota</taxon>
        <taxon>Pucciniomycotina</taxon>
        <taxon>Microbotryomycetes</taxon>
        <taxon>Microbotryales</taxon>
        <taxon>Microbotryaceae</taxon>
        <taxon>Microbotryum</taxon>
    </lineage>
</organism>
<dbReference type="EMBL" id="FQNC01000049">
    <property type="protein sequence ID" value="SGY81152.1"/>
    <property type="molecule type" value="Genomic_DNA"/>
</dbReference>
<keyword evidence="3" id="KW-1185">Reference proteome</keyword>
<feature type="signal peptide" evidence="1">
    <location>
        <begin position="1"/>
        <end position="28"/>
    </location>
</feature>
<sequence length="121" mass="12950">MSPTACPNALAIPPPLALLSLLIEVTGGRLLSLAASANRPLAAILHLLFDSIKSFRKPPEWLLLGPPLPVDATLRTRRLESVVPWLTGGYQHCSNQKSLCASYALFNSSLCRCSFPGALAL</sequence>
<dbReference type="AlphaFoldDB" id="A0A2X0MHW4"/>
<name>A0A2X0MHW4_9BASI</name>
<proteinExistence type="predicted"/>
<dbReference type="Proteomes" id="UP000249464">
    <property type="component" value="Unassembled WGS sequence"/>
</dbReference>